<comment type="cofactor">
    <cofactor evidence="3">
        <name>a divalent metal cation</name>
        <dbReference type="ChEBI" id="CHEBI:60240"/>
    </cofactor>
    <text evidence="3">Binds 2 divalent metal cations per subunit. Site 1 may preferentially bind zinc ions, while site 2 has a preference for magnesium and/or manganese ions.</text>
</comment>
<protein>
    <recommendedName>
        <fullName evidence="3">Phosphodiesterase</fullName>
        <ecNumber evidence="3">3.1.4.-</ecNumber>
    </recommendedName>
</protein>
<comment type="similarity">
    <text evidence="3">Belongs to the cyclic nucleotide phosphodiesterase family.</text>
</comment>
<evidence type="ECO:0000256" key="2">
    <source>
        <dbReference type="ARBA" id="ARBA00022801"/>
    </source>
</evidence>
<evidence type="ECO:0000256" key="1">
    <source>
        <dbReference type="ARBA" id="ARBA00022723"/>
    </source>
</evidence>
<dbReference type="Gene3D" id="1.10.1300.10">
    <property type="entry name" value="3'5'-cyclic nucleotide phosphodiesterase, catalytic domain"/>
    <property type="match status" value="1"/>
</dbReference>
<dbReference type="Pfam" id="PF00233">
    <property type="entry name" value="PDEase_I"/>
    <property type="match status" value="1"/>
</dbReference>
<name>A0A4U0WLX8_9PEZI</name>
<dbReference type="SUPFAM" id="SSF109604">
    <property type="entry name" value="HD-domain/PDEase-like"/>
    <property type="match status" value="1"/>
</dbReference>
<evidence type="ECO:0000256" key="4">
    <source>
        <dbReference type="SAM" id="MobiDB-lite"/>
    </source>
</evidence>
<keyword evidence="2 3" id="KW-0378">Hydrolase</keyword>
<evidence type="ECO:0000256" key="3">
    <source>
        <dbReference type="RuleBase" id="RU363067"/>
    </source>
</evidence>
<dbReference type="InterPro" id="IPR002073">
    <property type="entry name" value="PDEase_catalytic_dom"/>
</dbReference>
<dbReference type="GO" id="GO:0004114">
    <property type="term" value="F:3',5'-cyclic-nucleotide phosphodiesterase activity"/>
    <property type="evidence" value="ECO:0007669"/>
    <property type="project" value="InterPro"/>
</dbReference>
<dbReference type="InterPro" id="IPR023174">
    <property type="entry name" value="PDEase_CS"/>
</dbReference>
<dbReference type="InterPro" id="IPR003607">
    <property type="entry name" value="HD/PDEase_dom"/>
</dbReference>
<dbReference type="EMBL" id="NAJN01001302">
    <property type="protein sequence ID" value="TKA64182.1"/>
    <property type="molecule type" value="Genomic_DNA"/>
</dbReference>
<dbReference type="OrthoDB" id="546632at2759"/>
<dbReference type="STRING" id="331657.A0A4U0WLX8"/>
<comment type="caution">
    <text evidence="6">The sequence shown here is derived from an EMBL/GenBank/DDBJ whole genome shotgun (WGS) entry which is preliminary data.</text>
</comment>
<evidence type="ECO:0000313" key="7">
    <source>
        <dbReference type="Proteomes" id="UP000308768"/>
    </source>
</evidence>
<gene>
    <name evidence="6" type="ORF">B0A49_09080</name>
</gene>
<proteinExistence type="inferred from homology"/>
<sequence length="799" mass="89013">MDHGACNVIYLDRRARGEGIIKKDLAHLASGHLRGIVPDYFDIGGLQVDEVEPNIRAILSTFNEVYVCNSGATLLTKIYDLNDSKNEPVPTILIIDIPYDEEHSQRRASRGRGTTSSVSVGRPILESPGPDDIYGMHLLLHISSEIQQQNLSKLFIPVAVLTGVDQTILPQSLSSPSQHGSQVLADPVRMTRYLDVGAVDVLTSPMSKNRVHGLAVHAYRVYKENAKEEFGFLNAKRNRKLSWVGVEEAKPYAYLREAMVSNLMDGICNPENVGDSIDPSEVQLDPGRHDVIAKAVGTWDFSAHDFTYDELLHGAQLMYEHALKMPELEKWRLTTNELTIFLLASRAAYNEFVLYHNFRHVVDVLQALFYFLVQIGTLPPYPDSSSHIVGPSSPITSLLKPFDALTLLISAIGHDVGHPGVNNAFLVALNAPLAQLYNDRSVLEAFHCAAYSQILRRYWPAAFSDLSMRKLMINSILATDMGLHFKYMSDLGNLQEKLAHDGNSFESWDMRACQEYKDLACGILIKCADISNVARKFDVAVKWSDILTDEFSNQSAMEKVLNLPTCLFGGPPVRDDMIKMGESQIGFMNIFARPLFEAVTDILPSMKFSVDELTLNKAVWEKKIEQERQRRKFESPRRNLETSTPASPMSRSNVDLTEARTQHQADPMPSIPTIASLHSPSTTTRMSAAENESRRSSEGAPSHFAHLQQGTNQSRRSSLAPSATEHPSRRSSELFRAIFAEKYLPNDEVAASEPAKPTVERPLLYPFIAQPCDELSNGTHNATLLTHHPSFVTKAETGD</sequence>
<dbReference type="InterPro" id="IPR036971">
    <property type="entry name" value="PDEase_catalytic_dom_sf"/>
</dbReference>
<dbReference type="EC" id="3.1.4.-" evidence="3"/>
<evidence type="ECO:0000259" key="5">
    <source>
        <dbReference type="PROSITE" id="PS51845"/>
    </source>
</evidence>
<feature type="domain" description="PDEase" evidence="5">
    <location>
        <begin position="280"/>
        <end position="627"/>
    </location>
</feature>
<keyword evidence="1 3" id="KW-0479">Metal-binding</keyword>
<dbReference type="PANTHER" id="PTHR11347">
    <property type="entry name" value="CYCLIC NUCLEOTIDE PHOSPHODIESTERASE"/>
    <property type="match status" value="1"/>
</dbReference>
<feature type="compositionally biased region" description="Polar residues" evidence="4">
    <location>
        <begin position="641"/>
        <end position="655"/>
    </location>
</feature>
<dbReference type="GO" id="GO:0046872">
    <property type="term" value="F:metal ion binding"/>
    <property type="evidence" value="ECO:0007669"/>
    <property type="project" value="UniProtKB-KW"/>
</dbReference>
<dbReference type="SMART" id="SM00471">
    <property type="entry name" value="HDc"/>
    <property type="match status" value="1"/>
</dbReference>
<feature type="compositionally biased region" description="Polar residues" evidence="4">
    <location>
        <begin position="708"/>
        <end position="721"/>
    </location>
</feature>
<accession>A0A4U0WLX8</accession>
<dbReference type="PROSITE" id="PS00126">
    <property type="entry name" value="PDEASE_I_1"/>
    <property type="match status" value="1"/>
</dbReference>
<keyword evidence="7" id="KW-1185">Reference proteome</keyword>
<evidence type="ECO:0000313" key="6">
    <source>
        <dbReference type="EMBL" id="TKA64182.1"/>
    </source>
</evidence>
<feature type="region of interest" description="Disordered" evidence="4">
    <location>
        <begin position="625"/>
        <end position="731"/>
    </location>
</feature>
<dbReference type="CDD" id="cd00077">
    <property type="entry name" value="HDc"/>
    <property type="match status" value="1"/>
</dbReference>
<organism evidence="6 7">
    <name type="scientific">Cryomyces minteri</name>
    <dbReference type="NCBI Taxonomy" id="331657"/>
    <lineage>
        <taxon>Eukaryota</taxon>
        <taxon>Fungi</taxon>
        <taxon>Dikarya</taxon>
        <taxon>Ascomycota</taxon>
        <taxon>Pezizomycotina</taxon>
        <taxon>Dothideomycetes</taxon>
        <taxon>Dothideomycetes incertae sedis</taxon>
        <taxon>Cryomyces</taxon>
    </lineage>
</organism>
<feature type="compositionally biased region" description="Basic and acidic residues" evidence="4">
    <location>
        <begin position="625"/>
        <end position="640"/>
    </location>
</feature>
<dbReference type="Proteomes" id="UP000308768">
    <property type="component" value="Unassembled WGS sequence"/>
</dbReference>
<dbReference type="GO" id="GO:0007165">
    <property type="term" value="P:signal transduction"/>
    <property type="evidence" value="ECO:0007669"/>
    <property type="project" value="InterPro"/>
</dbReference>
<reference evidence="6 7" key="1">
    <citation type="submission" date="2017-03" db="EMBL/GenBank/DDBJ databases">
        <title>Genomes of endolithic fungi from Antarctica.</title>
        <authorList>
            <person name="Coleine C."/>
            <person name="Masonjones S."/>
            <person name="Stajich J.E."/>
        </authorList>
    </citation>
    <scope>NUCLEOTIDE SEQUENCE [LARGE SCALE GENOMIC DNA]</scope>
    <source>
        <strain evidence="6 7">CCFEE 5187</strain>
    </source>
</reference>
<dbReference type="AlphaFoldDB" id="A0A4U0WLX8"/>
<dbReference type="PROSITE" id="PS51845">
    <property type="entry name" value="PDEASE_I_2"/>
    <property type="match status" value="1"/>
</dbReference>